<organism evidence="2 3">
    <name type="scientific">Sesamum alatum</name>
    <dbReference type="NCBI Taxonomy" id="300844"/>
    <lineage>
        <taxon>Eukaryota</taxon>
        <taxon>Viridiplantae</taxon>
        <taxon>Streptophyta</taxon>
        <taxon>Embryophyta</taxon>
        <taxon>Tracheophyta</taxon>
        <taxon>Spermatophyta</taxon>
        <taxon>Magnoliopsida</taxon>
        <taxon>eudicotyledons</taxon>
        <taxon>Gunneridae</taxon>
        <taxon>Pentapetalae</taxon>
        <taxon>asterids</taxon>
        <taxon>lamiids</taxon>
        <taxon>Lamiales</taxon>
        <taxon>Pedaliaceae</taxon>
        <taxon>Sesamum</taxon>
    </lineage>
</organism>
<dbReference type="AlphaFoldDB" id="A0AAE1XR53"/>
<keyword evidence="3" id="KW-1185">Reference proteome</keyword>
<dbReference type="EMBL" id="JACGWO010000011">
    <property type="protein sequence ID" value="KAK4416114.1"/>
    <property type="molecule type" value="Genomic_DNA"/>
</dbReference>
<feature type="compositionally biased region" description="Low complexity" evidence="1">
    <location>
        <begin position="23"/>
        <end position="34"/>
    </location>
</feature>
<name>A0AAE1XR53_9LAMI</name>
<dbReference type="PANTHER" id="PTHR15852">
    <property type="entry name" value="PLASTID TRANSCRIPTIONALLY ACTIVE PROTEIN"/>
    <property type="match status" value="1"/>
</dbReference>
<reference evidence="2" key="2">
    <citation type="journal article" date="2024" name="Plant">
        <title>Genomic evolution and insights into agronomic trait innovations of Sesamum species.</title>
        <authorList>
            <person name="Miao H."/>
            <person name="Wang L."/>
            <person name="Qu L."/>
            <person name="Liu H."/>
            <person name="Sun Y."/>
            <person name="Le M."/>
            <person name="Wang Q."/>
            <person name="Wei S."/>
            <person name="Zheng Y."/>
            <person name="Lin W."/>
            <person name="Duan Y."/>
            <person name="Cao H."/>
            <person name="Xiong S."/>
            <person name="Wang X."/>
            <person name="Wei L."/>
            <person name="Li C."/>
            <person name="Ma Q."/>
            <person name="Ju M."/>
            <person name="Zhao R."/>
            <person name="Li G."/>
            <person name="Mu C."/>
            <person name="Tian Q."/>
            <person name="Mei H."/>
            <person name="Zhang T."/>
            <person name="Gao T."/>
            <person name="Zhang H."/>
        </authorList>
    </citation>
    <scope>NUCLEOTIDE SEQUENCE</scope>
    <source>
        <strain evidence="2">3651</strain>
    </source>
</reference>
<protein>
    <submittedName>
        <fullName evidence="2">Uncharacterized protein</fullName>
    </submittedName>
</protein>
<feature type="compositionally biased region" description="Polar residues" evidence="1">
    <location>
        <begin position="1"/>
        <end position="22"/>
    </location>
</feature>
<proteinExistence type="predicted"/>
<sequence>MAATMSATSSLPTVRLEATSTGNGAPAPENLNPPAAARPLLSVVSKPSWVVRTESNVRKQRITKPDPPCVVCRGSGRVDCHSCNGRGRTNHSQLAMLPKGEWPKWCRSCGGSGLGYCDRCLGTGEYRYIMGFKFMNKESDQLQDNQRCQVRPQMGSHSFTELLLNDAPLESDGERACSCSSLHLDSGFVLSSRRHHQNFFDGFSTQPNLL</sequence>
<dbReference type="SUPFAM" id="SSF57938">
    <property type="entry name" value="DnaJ/Hsp40 cysteine-rich domain"/>
    <property type="match status" value="1"/>
</dbReference>
<evidence type="ECO:0000313" key="3">
    <source>
        <dbReference type="Proteomes" id="UP001293254"/>
    </source>
</evidence>
<dbReference type="InterPro" id="IPR036410">
    <property type="entry name" value="HSP_DnaJ_Cys-rich_dom_sf"/>
</dbReference>
<comment type="caution">
    <text evidence="2">The sequence shown here is derived from an EMBL/GenBank/DDBJ whole genome shotgun (WGS) entry which is preliminary data.</text>
</comment>
<dbReference type="PANTHER" id="PTHR15852:SF54">
    <property type="entry name" value="PROTEIN SSUH2 HOMOLOG"/>
    <property type="match status" value="1"/>
</dbReference>
<feature type="region of interest" description="Disordered" evidence="1">
    <location>
        <begin position="1"/>
        <end position="34"/>
    </location>
</feature>
<accession>A0AAE1XR53</accession>
<gene>
    <name evidence="2" type="ORF">Salat_2718800</name>
</gene>
<reference evidence="2" key="1">
    <citation type="submission" date="2020-06" db="EMBL/GenBank/DDBJ databases">
        <authorList>
            <person name="Li T."/>
            <person name="Hu X."/>
            <person name="Zhang T."/>
            <person name="Song X."/>
            <person name="Zhang H."/>
            <person name="Dai N."/>
            <person name="Sheng W."/>
            <person name="Hou X."/>
            <person name="Wei L."/>
        </authorList>
    </citation>
    <scope>NUCLEOTIDE SEQUENCE</scope>
    <source>
        <strain evidence="2">3651</strain>
        <tissue evidence="2">Leaf</tissue>
    </source>
</reference>
<dbReference type="Proteomes" id="UP001293254">
    <property type="component" value="Unassembled WGS sequence"/>
</dbReference>
<evidence type="ECO:0000313" key="2">
    <source>
        <dbReference type="EMBL" id="KAK4416114.1"/>
    </source>
</evidence>
<evidence type="ECO:0000256" key="1">
    <source>
        <dbReference type="SAM" id="MobiDB-lite"/>
    </source>
</evidence>